<proteinExistence type="inferred from homology"/>
<dbReference type="EC" id="2.7.4.16" evidence="2"/>
<dbReference type="SUPFAM" id="SSF55326">
    <property type="entry name" value="PurM N-terminal domain-like"/>
    <property type="match status" value="1"/>
</dbReference>
<evidence type="ECO:0000256" key="3">
    <source>
        <dbReference type="SAM" id="MobiDB-lite"/>
    </source>
</evidence>
<feature type="binding site" evidence="2">
    <location>
        <position position="258"/>
    </location>
    <ligand>
        <name>substrate</name>
    </ligand>
</feature>
<dbReference type="InterPro" id="IPR036921">
    <property type="entry name" value="PurM-like_N_sf"/>
</dbReference>
<feature type="binding site" evidence="2">
    <location>
        <position position="44"/>
    </location>
    <ligand>
        <name>Mg(2+)</name>
        <dbReference type="ChEBI" id="CHEBI:18420"/>
        <label>2</label>
    </ligand>
</feature>
<dbReference type="UniPathway" id="UPA00060">
    <property type="reaction ID" value="UER00142"/>
</dbReference>
<dbReference type="OrthoDB" id="9802811at2"/>
<keyword evidence="2 6" id="KW-0418">Kinase</keyword>
<protein>
    <recommendedName>
        <fullName evidence="2">Thiamine-monophosphate kinase</fullName>
        <shortName evidence="2">TMP kinase</shortName>
        <shortName evidence="2">Thiamine-phosphate kinase</shortName>
        <ecNumber evidence="2">2.7.4.16</ecNumber>
    </recommendedName>
</protein>
<dbReference type="Pfam" id="PF02769">
    <property type="entry name" value="AIRS_C"/>
    <property type="match status" value="1"/>
</dbReference>
<dbReference type="SUPFAM" id="SSF56042">
    <property type="entry name" value="PurM C-terminal domain-like"/>
    <property type="match status" value="1"/>
</dbReference>
<feature type="binding site" evidence="2">
    <location>
        <position position="27"/>
    </location>
    <ligand>
        <name>Mg(2+)</name>
        <dbReference type="ChEBI" id="CHEBI:18420"/>
        <label>3</label>
    </ligand>
</feature>
<feature type="binding site" evidence="2">
    <location>
        <position position="311"/>
    </location>
    <ligand>
        <name>substrate</name>
    </ligand>
</feature>
<dbReference type="PANTHER" id="PTHR30270:SF0">
    <property type="entry name" value="THIAMINE-MONOPHOSPHATE KINASE"/>
    <property type="match status" value="1"/>
</dbReference>
<dbReference type="NCBIfam" id="TIGR01379">
    <property type="entry name" value="thiL"/>
    <property type="match status" value="1"/>
</dbReference>
<dbReference type="EMBL" id="MVBK01000040">
    <property type="protein sequence ID" value="OOG25207.1"/>
    <property type="molecule type" value="Genomic_DNA"/>
</dbReference>
<organism evidence="6 7">
    <name type="scientific">Thioalkalivibrio denitrificans</name>
    <dbReference type="NCBI Taxonomy" id="108003"/>
    <lineage>
        <taxon>Bacteria</taxon>
        <taxon>Pseudomonadati</taxon>
        <taxon>Pseudomonadota</taxon>
        <taxon>Gammaproteobacteria</taxon>
        <taxon>Chromatiales</taxon>
        <taxon>Ectothiorhodospiraceae</taxon>
        <taxon>Thioalkalivibrio</taxon>
    </lineage>
</organism>
<dbReference type="PANTHER" id="PTHR30270">
    <property type="entry name" value="THIAMINE-MONOPHOSPHATE KINASE"/>
    <property type="match status" value="1"/>
</dbReference>
<comment type="pathway">
    <text evidence="2">Cofactor biosynthesis; thiamine diphosphate biosynthesis; thiamine diphosphate from thiamine phosphate: step 1/1.</text>
</comment>
<dbReference type="HAMAP" id="MF_02128">
    <property type="entry name" value="TMP_kinase"/>
    <property type="match status" value="1"/>
</dbReference>
<sequence>MSEFDLIRNYFTWPASREDVTLGVGDDGALLRVPPGQELVVCVDTLAAGVHFPDETPADALGHKALAVNLSDLAAMGAEPAWATLALTLPAADEDWVGAFSEGFRSLAEEYGVALVGGDTTRGPLSITVQVMGFVPRGHALRRDGARPGDGIYVTGTLGDAALGLRHWTQRTTDGPHVHALLARLMRPVPQVAAGLALRGLAGAAIDLSDGLLADLGHVLDASGTGAAINLAQLPLSDAFRAVSGDAPDWSLPLSGGDDYELLFTLAPDMEARAREVLPVPFTRIGTIEASPGIRVTDGEGQPFSPSRSGYRHFN</sequence>
<keyword evidence="1 2" id="KW-0784">Thiamine biosynthesis</keyword>
<evidence type="ECO:0000256" key="1">
    <source>
        <dbReference type="ARBA" id="ARBA00022977"/>
    </source>
</evidence>
<feature type="binding site" evidence="2">
    <location>
        <position position="119"/>
    </location>
    <ligand>
        <name>Mg(2+)</name>
        <dbReference type="ChEBI" id="CHEBI:18420"/>
        <label>1</label>
    </ligand>
</feature>
<dbReference type="InterPro" id="IPR036676">
    <property type="entry name" value="PurM-like_C_sf"/>
</dbReference>
<comment type="caution">
    <text evidence="6">The sequence shown here is derived from an EMBL/GenBank/DDBJ whole genome shotgun (WGS) entry which is preliminary data.</text>
</comment>
<reference evidence="6 7" key="1">
    <citation type="submission" date="2017-02" db="EMBL/GenBank/DDBJ databases">
        <title>Genomic diversity within the haloalkaliphilic genus Thioalkalivibrio.</title>
        <authorList>
            <person name="Ahn A.-C."/>
            <person name="Meier-Kolthoff J."/>
            <person name="Overmars L."/>
            <person name="Richter M."/>
            <person name="Woyke T."/>
            <person name="Sorokin D.Y."/>
            <person name="Muyzer G."/>
        </authorList>
    </citation>
    <scope>NUCLEOTIDE SEQUENCE [LARGE SCALE GENOMIC DNA]</scope>
    <source>
        <strain evidence="6 7">ALJD</strain>
    </source>
</reference>
<dbReference type="PIRSF" id="PIRSF005303">
    <property type="entry name" value="Thiam_monoph_kin"/>
    <property type="match status" value="1"/>
</dbReference>
<dbReference type="Pfam" id="PF00586">
    <property type="entry name" value="AIRS"/>
    <property type="match status" value="1"/>
</dbReference>
<dbReference type="InterPro" id="IPR016188">
    <property type="entry name" value="PurM-like_N"/>
</dbReference>
<evidence type="ECO:0000256" key="2">
    <source>
        <dbReference type="HAMAP-Rule" id="MF_02128"/>
    </source>
</evidence>
<dbReference type="RefSeq" id="WP_077278487.1">
    <property type="nucleotide sequence ID" value="NZ_MVBK01000040.1"/>
</dbReference>
<dbReference type="GO" id="GO:0009030">
    <property type="term" value="F:thiamine-phosphate kinase activity"/>
    <property type="evidence" value="ECO:0007669"/>
    <property type="project" value="UniProtKB-UniRule"/>
</dbReference>
<dbReference type="GO" id="GO:0000287">
    <property type="term" value="F:magnesium ion binding"/>
    <property type="evidence" value="ECO:0007669"/>
    <property type="project" value="UniProtKB-UniRule"/>
</dbReference>
<evidence type="ECO:0000259" key="4">
    <source>
        <dbReference type="Pfam" id="PF00586"/>
    </source>
</evidence>
<keyword evidence="2" id="KW-0479">Metal-binding</keyword>
<dbReference type="STRING" id="108003.B1C78_07255"/>
<keyword evidence="7" id="KW-1185">Reference proteome</keyword>
<keyword evidence="2" id="KW-0808">Transferase</keyword>
<feature type="binding site" evidence="2">
    <location>
        <position position="207"/>
    </location>
    <ligand>
        <name>Mg(2+)</name>
        <dbReference type="ChEBI" id="CHEBI:18420"/>
        <label>3</label>
    </ligand>
</feature>
<evidence type="ECO:0000313" key="6">
    <source>
        <dbReference type="EMBL" id="OOG25207.1"/>
    </source>
</evidence>
<feature type="binding site" evidence="2">
    <location>
        <position position="72"/>
    </location>
    <ligand>
        <name>Mg(2+)</name>
        <dbReference type="ChEBI" id="CHEBI:18420"/>
        <label>4</label>
    </ligand>
</feature>
<comment type="caution">
    <text evidence="2">Lacks conserved residue(s) required for the propagation of feature annotation.</text>
</comment>
<gene>
    <name evidence="2" type="primary">thiL</name>
    <name evidence="6" type="ORF">B1C78_07255</name>
</gene>
<dbReference type="InterPro" id="IPR006283">
    <property type="entry name" value="ThiL-like"/>
</dbReference>
<evidence type="ECO:0000313" key="7">
    <source>
        <dbReference type="Proteomes" id="UP000189462"/>
    </source>
</evidence>
<feature type="binding site" evidence="2">
    <location>
        <position position="72"/>
    </location>
    <ligand>
        <name>Mg(2+)</name>
        <dbReference type="ChEBI" id="CHEBI:18420"/>
        <label>2</label>
    </ligand>
</feature>
<comment type="function">
    <text evidence="2">Catalyzes the ATP-dependent phosphorylation of thiamine-monophosphate (TMP) to form thiamine-pyrophosphate (TPP), the active form of vitamin B1.</text>
</comment>
<comment type="catalytic activity">
    <reaction evidence="2">
        <text>thiamine phosphate + ATP = thiamine diphosphate + ADP</text>
        <dbReference type="Rhea" id="RHEA:15913"/>
        <dbReference type="ChEBI" id="CHEBI:30616"/>
        <dbReference type="ChEBI" id="CHEBI:37575"/>
        <dbReference type="ChEBI" id="CHEBI:58937"/>
        <dbReference type="ChEBI" id="CHEBI:456216"/>
        <dbReference type="EC" id="2.7.4.16"/>
    </reaction>
</comment>
<feature type="binding site" evidence="2">
    <location>
        <position position="51"/>
    </location>
    <ligand>
        <name>substrate</name>
    </ligand>
</feature>
<dbReference type="CDD" id="cd02194">
    <property type="entry name" value="ThiL"/>
    <property type="match status" value="1"/>
</dbReference>
<feature type="binding site" evidence="2">
    <location>
        <begin position="118"/>
        <end position="119"/>
    </location>
    <ligand>
        <name>ATP</name>
        <dbReference type="ChEBI" id="CHEBI:30616"/>
    </ligand>
</feature>
<dbReference type="InterPro" id="IPR010918">
    <property type="entry name" value="PurM-like_C_dom"/>
</dbReference>
<feature type="binding site" evidence="2">
    <location>
        <position position="209"/>
    </location>
    <ligand>
        <name>ATP</name>
        <dbReference type="ChEBI" id="CHEBI:30616"/>
    </ligand>
</feature>
<feature type="region of interest" description="Disordered" evidence="3">
    <location>
        <begin position="293"/>
        <end position="315"/>
    </location>
</feature>
<feature type="domain" description="PurM-like C-terminal" evidence="5">
    <location>
        <begin position="147"/>
        <end position="298"/>
    </location>
</feature>
<keyword evidence="2" id="KW-0460">Magnesium</keyword>
<accession>A0A1V3NJC0</accession>
<dbReference type="AlphaFoldDB" id="A0A1V3NJC0"/>
<evidence type="ECO:0000259" key="5">
    <source>
        <dbReference type="Pfam" id="PF02769"/>
    </source>
</evidence>
<dbReference type="Gene3D" id="3.30.1330.10">
    <property type="entry name" value="PurM-like, N-terminal domain"/>
    <property type="match status" value="1"/>
</dbReference>
<dbReference type="Proteomes" id="UP000189462">
    <property type="component" value="Unassembled WGS sequence"/>
</dbReference>
<feature type="binding site" evidence="2">
    <location>
        <position position="44"/>
    </location>
    <ligand>
        <name>Mg(2+)</name>
        <dbReference type="ChEBI" id="CHEBI:18420"/>
        <label>1</label>
    </ligand>
</feature>
<dbReference type="Gene3D" id="3.90.650.10">
    <property type="entry name" value="PurM-like C-terminal domain"/>
    <property type="match status" value="1"/>
</dbReference>
<name>A0A1V3NJC0_9GAMM</name>
<comment type="miscellaneous">
    <text evidence="2">Reaction mechanism of ThiL seems to utilize a direct, inline transfer of the gamma-phosphate of ATP to TMP rather than a phosphorylated enzyme intermediate.</text>
</comment>
<feature type="binding site" evidence="2">
    <location>
        <position position="143"/>
    </location>
    <ligand>
        <name>ATP</name>
        <dbReference type="ChEBI" id="CHEBI:30616"/>
    </ligand>
</feature>
<dbReference type="GO" id="GO:0009228">
    <property type="term" value="P:thiamine biosynthetic process"/>
    <property type="evidence" value="ECO:0007669"/>
    <property type="project" value="UniProtKB-KW"/>
</dbReference>
<feature type="binding site" evidence="2">
    <location>
        <position position="27"/>
    </location>
    <ligand>
        <name>Mg(2+)</name>
        <dbReference type="ChEBI" id="CHEBI:18420"/>
        <label>4</label>
    </ligand>
</feature>
<keyword evidence="2" id="KW-0547">Nucleotide-binding</keyword>
<dbReference type="GO" id="GO:0009229">
    <property type="term" value="P:thiamine diphosphate biosynthetic process"/>
    <property type="evidence" value="ECO:0007669"/>
    <property type="project" value="UniProtKB-UniRule"/>
</dbReference>
<keyword evidence="2" id="KW-0067">ATP-binding</keyword>
<comment type="similarity">
    <text evidence="2">Belongs to the thiamine-monophosphate kinase family.</text>
</comment>
<feature type="binding site" evidence="2">
    <location>
        <position position="210"/>
    </location>
    <ligand>
        <name>Mg(2+)</name>
        <dbReference type="ChEBI" id="CHEBI:18420"/>
        <label>5</label>
    </ligand>
</feature>
<dbReference type="GO" id="GO:0005524">
    <property type="term" value="F:ATP binding"/>
    <property type="evidence" value="ECO:0007669"/>
    <property type="project" value="UniProtKB-UniRule"/>
</dbReference>
<feature type="binding site" evidence="2">
    <location>
        <position position="72"/>
    </location>
    <ligand>
        <name>Mg(2+)</name>
        <dbReference type="ChEBI" id="CHEBI:18420"/>
        <label>3</label>
    </ligand>
</feature>
<feature type="domain" description="PurM-like N-terminal" evidence="4">
    <location>
        <begin position="25"/>
        <end position="135"/>
    </location>
</feature>